<proteinExistence type="predicted"/>
<organism evidence="4 5">
    <name type="scientific">Clonorchis sinensis</name>
    <name type="common">Chinese liver fluke</name>
    <dbReference type="NCBI Taxonomy" id="79923"/>
    <lineage>
        <taxon>Eukaryota</taxon>
        <taxon>Metazoa</taxon>
        <taxon>Spiralia</taxon>
        <taxon>Lophotrochozoa</taxon>
        <taxon>Platyhelminthes</taxon>
        <taxon>Trematoda</taxon>
        <taxon>Digenea</taxon>
        <taxon>Opisthorchiida</taxon>
        <taxon>Opisthorchiata</taxon>
        <taxon>Opisthorchiidae</taxon>
        <taxon>Clonorchis</taxon>
    </lineage>
</organism>
<dbReference type="Pfam" id="PF12130">
    <property type="entry name" value="bMERB_dom"/>
    <property type="match status" value="1"/>
</dbReference>
<dbReference type="InterPro" id="IPR050540">
    <property type="entry name" value="F-actin_Monoox_Mical"/>
</dbReference>
<feature type="compositionally biased region" description="Polar residues" evidence="2">
    <location>
        <begin position="397"/>
        <end position="419"/>
    </location>
</feature>
<evidence type="ECO:0000256" key="1">
    <source>
        <dbReference type="SAM" id="Coils"/>
    </source>
</evidence>
<dbReference type="AlphaFoldDB" id="G7Y6R6"/>
<feature type="region of interest" description="Disordered" evidence="2">
    <location>
        <begin position="463"/>
        <end position="482"/>
    </location>
</feature>
<feature type="region of interest" description="Disordered" evidence="2">
    <location>
        <begin position="366"/>
        <end position="437"/>
    </location>
</feature>
<dbReference type="Proteomes" id="UP000008909">
    <property type="component" value="Unassembled WGS sequence"/>
</dbReference>
<feature type="compositionally biased region" description="Polar residues" evidence="2">
    <location>
        <begin position="463"/>
        <end position="478"/>
    </location>
</feature>
<reference evidence="4" key="1">
    <citation type="journal article" date="2011" name="Genome Biol.">
        <title>The draft genome of the carcinogenic human liver fluke Clonorchis sinensis.</title>
        <authorList>
            <person name="Wang X."/>
            <person name="Chen W."/>
            <person name="Huang Y."/>
            <person name="Sun J."/>
            <person name="Men J."/>
            <person name="Liu H."/>
            <person name="Luo F."/>
            <person name="Guo L."/>
            <person name="Lv X."/>
            <person name="Deng C."/>
            <person name="Zhou C."/>
            <person name="Fan Y."/>
            <person name="Li X."/>
            <person name="Huang L."/>
            <person name="Hu Y."/>
            <person name="Liang C."/>
            <person name="Hu X."/>
            <person name="Xu J."/>
            <person name="Yu X."/>
        </authorList>
    </citation>
    <scope>NUCLEOTIDE SEQUENCE [LARGE SCALE GENOMIC DNA]</scope>
    <source>
        <strain evidence="4">Henan</strain>
    </source>
</reference>
<feature type="compositionally biased region" description="Basic and acidic residues" evidence="2">
    <location>
        <begin position="366"/>
        <end position="395"/>
    </location>
</feature>
<evidence type="ECO:0000256" key="2">
    <source>
        <dbReference type="SAM" id="MobiDB-lite"/>
    </source>
</evidence>
<evidence type="ECO:0000313" key="5">
    <source>
        <dbReference type="Proteomes" id="UP000008909"/>
    </source>
</evidence>
<feature type="coiled-coil region" evidence="1">
    <location>
        <begin position="529"/>
        <end position="556"/>
    </location>
</feature>
<gene>
    <name evidence="4" type="ORF">CLF_101873</name>
</gene>
<reference key="2">
    <citation type="submission" date="2011-10" db="EMBL/GenBank/DDBJ databases">
        <title>The genome and transcriptome sequence of Clonorchis sinensis provide insights into the carcinogenic liver fluke.</title>
        <authorList>
            <person name="Wang X."/>
            <person name="Huang Y."/>
            <person name="Chen W."/>
            <person name="Liu H."/>
            <person name="Guo L."/>
            <person name="Chen Y."/>
            <person name="Luo F."/>
            <person name="Zhou W."/>
            <person name="Sun J."/>
            <person name="Mao Q."/>
            <person name="Liang P."/>
            <person name="Zhou C."/>
            <person name="Tian Y."/>
            <person name="Men J."/>
            <person name="Lv X."/>
            <person name="Huang L."/>
            <person name="Zhou J."/>
            <person name="Hu Y."/>
            <person name="Li R."/>
            <person name="Zhang F."/>
            <person name="Lei H."/>
            <person name="Li X."/>
            <person name="Hu X."/>
            <person name="Liang C."/>
            <person name="Xu J."/>
            <person name="Wu Z."/>
            <person name="Yu X."/>
        </authorList>
    </citation>
    <scope>NUCLEOTIDE SEQUENCE</scope>
    <source>
        <strain>Henan</strain>
    </source>
</reference>
<keyword evidence="1" id="KW-0175">Coiled coil</keyword>
<feature type="domain" description="BMERB" evidence="3">
    <location>
        <begin position="503"/>
        <end position="660"/>
    </location>
</feature>
<dbReference type="PROSITE" id="PS51848">
    <property type="entry name" value="BMERB"/>
    <property type="match status" value="1"/>
</dbReference>
<name>G7Y6R6_CLOSI</name>
<keyword evidence="5" id="KW-1185">Reference proteome</keyword>
<evidence type="ECO:0000259" key="3">
    <source>
        <dbReference type="PROSITE" id="PS51848"/>
    </source>
</evidence>
<dbReference type="PANTHER" id="PTHR23167">
    <property type="entry name" value="CALPONIN HOMOLOGY DOMAIN-CONTAINING PROTEIN DDB_G0272472-RELATED"/>
    <property type="match status" value="1"/>
</dbReference>
<evidence type="ECO:0000313" key="4">
    <source>
        <dbReference type="EMBL" id="GAA48651.1"/>
    </source>
</evidence>
<feature type="region of interest" description="Disordered" evidence="2">
    <location>
        <begin position="225"/>
        <end position="264"/>
    </location>
</feature>
<protein>
    <submittedName>
        <fullName evidence="4">MICAL-like protein 2</fullName>
    </submittedName>
</protein>
<dbReference type="PANTHER" id="PTHR23167:SF46">
    <property type="entry name" value="EPS15 HOMOLOGY DOMAIN CONTAINING PROTEIN-BINDING PROTEIN 1, ISOFORM F"/>
    <property type="match status" value="1"/>
</dbReference>
<dbReference type="SMART" id="SM01203">
    <property type="entry name" value="DUF3585"/>
    <property type="match status" value="1"/>
</dbReference>
<sequence>MPEPLSQHPVLCETKLGKYLTSSADTFGRCSYSDGAIQHLLFPEDLLSRTRRRLGTPNVWLIGISVSLFTLLRPPAGPVRTATRFHQIPRIPSIPGHVSNARSRRMAGQPQTLKLTEQAPLVVVTRSETHRPALTRRPLSEELMTEQPIEVVYASPPVRVPQKLHCCPENTKARTCLTDVTHSHKVVNFSHSSYFQDGDKSAVPSVCETSAAAVSCTQKLSVPEYGHHGVPSVNRDPTLNPDSESDESVSPKSSPCYSNSPSPVRSTVASPFAAATLKQTPCVDNKDGFSSKSHRFSAINISYYPLSTPFDNHTQDTQCKTVPEVCRSKTSRVTLAADEVCYPKCLNPFDSCEQDDLDEMHEVGLTRKEPSLNHKNRADAHTGVSGHEHSLEVRESYSFSSLPNTSVPTSLCAPSSDSVRFSRPGKKSAPLPPISLSTANHSKLRVSAPVDVTTASSHDPLATLSTVSSANHRASSADTPREHEAPYVMETRSMIMKRQAPPLPIPGRRIIKGDPSEICMSYSEIHERLYTANKHIAELERQARRLQMQITQAHESSGNINALLKEWSSIVEQKEKFCKIQSDLVRRLRRQELEERHATLEHEFRQLWAKQDILKTNEEKAREKYLMAELIKTVNERDELVDPTDDFTESVTSVEPRKLRKFMCLNAPRSKKEKESEAAKHRHSFGLFFKRIKARRKSSTEVDNF</sequence>
<accession>G7Y6R6</accession>
<dbReference type="InterPro" id="IPR022735">
    <property type="entry name" value="bMERB_dom"/>
</dbReference>
<dbReference type="EMBL" id="DF142901">
    <property type="protein sequence ID" value="GAA48651.1"/>
    <property type="molecule type" value="Genomic_DNA"/>
</dbReference>